<name>A0A9P6QBV5_9FUNG</name>
<feature type="domain" description="Protein kinase" evidence="1">
    <location>
        <begin position="1"/>
        <end position="308"/>
    </location>
</feature>
<dbReference type="GO" id="GO:0004674">
    <property type="term" value="F:protein serine/threonine kinase activity"/>
    <property type="evidence" value="ECO:0007669"/>
    <property type="project" value="TreeGrafter"/>
</dbReference>
<evidence type="ECO:0000313" key="3">
    <source>
        <dbReference type="Proteomes" id="UP000726737"/>
    </source>
</evidence>
<evidence type="ECO:0000259" key="1">
    <source>
        <dbReference type="PROSITE" id="PS50011"/>
    </source>
</evidence>
<sequence length="353" mass="39481">MSSPLLIAPLKKEAAITNVSVTCKSYVYTAPCEHHPSKGQTDYLVNDMFPKLTHDLSTIEFGIRIADFMPLAFKTVSVAGLAEKELQLLNGLGDLPNVIQLQDSFVNDNGDTVLVLPMLKKFDCHAVNKTLCSVRQTIRQVLTGLAAVHAKNIVHLDINPSNFMVTHDKKDVVIIDFGLSMIVDRSCKDAKPQVPGCGTIGYIAPEVMNPAFYQPCDPTLADLYSLGIVLGQMLEPYIPDCDLHYFGSKYLAVENTSQTVAYLKDFVAQGHNYPRVLIQAADLLRCMLEEDPKDRKSAQELLDTHPFFAPCPELTGMAASTLKLCDWLCRVQEIKYQRYLLQDQRGCEIYRYR</sequence>
<dbReference type="OrthoDB" id="4062651at2759"/>
<dbReference type="GO" id="GO:0005524">
    <property type="term" value="F:ATP binding"/>
    <property type="evidence" value="ECO:0007669"/>
    <property type="project" value="InterPro"/>
</dbReference>
<proteinExistence type="predicted"/>
<dbReference type="PANTHER" id="PTHR44167">
    <property type="entry name" value="OVARIAN-SPECIFIC SERINE/THREONINE-PROTEIN KINASE LOK-RELATED"/>
    <property type="match status" value="1"/>
</dbReference>
<gene>
    <name evidence="2" type="primary">CPK4</name>
    <name evidence="2" type="ORF">BG011_005369</name>
</gene>
<dbReference type="GO" id="GO:0005634">
    <property type="term" value="C:nucleus"/>
    <property type="evidence" value="ECO:0007669"/>
    <property type="project" value="TreeGrafter"/>
</dbReference>
<organism evidence="2 3">
    <name type="scientific">Mortierella polycephala</name>
    <dbReference type="NCBI Taxonomy" id="41804"/>
    <lineage>
        <taxon>Eukaryota</taxon>
        <taxon>Fungi</taxon>
        <taxon>Fungi incertae sedis</taxon>
        <taxon>Mucoromycota</taxon>
        <taxon>Mortierellomycotina</taxon>
        <taxon>Mortierellomycetes</taxon>
        <taxon>Mortierellales</taxon>
        <taxon>Mortierellaceae</taxon>
        <taxon>Mortierella</taxon>
    </lineage>
</organism>
<dbReference type="PROSITE" id="PS50011">
    <property type="entry name" value="PROTEIN_KINASE_DOM"/>
    <property type="match status" value="1"/>
</dbReference>
<comment type="caution">
    <text evidence="2">The sequence shown here is derived from an EMBL/GenBank/DDBJ whole genome shotgun (WGS) entry which is preliminary data.</text>
</comment>
<dbReference type="Proteomes" id="UP000726737">
    <property type="component" value="Unassembled WGS sequence"/>
</dbReference>
<reference evidence="2" key="1">
    <citation type="journal article" date="2020" name="Fungal Divers.">
        <title>Resolving the Mortierellaceae phylogeny through synthesis of multi-gene phylogenetics and phylogenomics.</title>
        <authorList>
            <person name="Vandepol N."/>
            <person name="Liber J."/>
            <person name="Desiro A."/>
            <person name="Na H."/>
            <person name="Kennedy M."/>
            <person name="Barry K."/>
            <person name="Grigoriev I.V."/>
            <person name="Miller A.N."/>
            <person name="O'Donnell K."/>
            <person name="Stajich J.E."/>
            <person name="Bonito G."/>
        </authorList>
    </citation>
    <scope>NUCLEOTIDE SEQUENCE</scope>
    <source>
        <strain evidence="2">KOD948</strain>
    </source>
</reference>
<keyword evidence="3" id="KW-1185">Reference proteome</keyword>
<dbReference type="GO" id="GO:0044773">
    <property type="term" value="P:mitotic DNA damage checkpoint signaling"/>
    <property type="evidence" value="ECO:0007669"/>
    <property type="project" value="TreeGrafter"/>
</dbReference>
<dbReference type="PANTHER" id="PTHR44167:SF24">
    <property type="entry name" value="SERINE_THREONINE-PROTEIN KINASE CHK2"/>
    <property type="match status" value="1"/>
</dbReference>
<dbReference type="SMART" id="SM00220">
    <property type="entry name" value="S_TKc"/>
    <property type="match status" value="1"/>
</dbReference>
<dbReference type="EMBL" id="JAAAJA010000037">
    <property type="protein sequence ID" value="KAG0265157.1"/>
    <property type="molecule type" value="Genomic_DNA"/>
</dbReference>
<dbReference type="Pfam" id="PF00069">
    <property type="entry name" value="Pkinase"/>
    <property type="match status" value="1"/>
</dbReference>
<accession>A0A9P6QBV5</accession>
<keyword evidence="2" id="KW-0808">Transferase</keyword>
<evidence type="ECO:0000313" key="2">
    <source>
        <dbReference type="EMBL" id="KAG0265157.1"/>
    </source>
</evidence>
<dbReference type="InterPro" id="IPR011009">
    <property type="entry name" value="Kinase-like_dom_sf"/>
</dbReference>
<dbReference type="AlphaFoldDB" id="A0A9P6QBV5"/>
<keyword evidence="2" id="KW-0418">Kinase</keyword>
<protein>
    <submittedName>
        <fullName evidence="2">Calcium-dependent protein kinase 4</fullName>
    </submittedName>
</protein>
<dbReference type="InterPro" id="IPR000719">
    <property type="entry name" value="Prot_kinase_dom"/>
</dbReference>
<dbReference type="SUPFAM" id="SSF56112">
    <property type="entry name" value="Protein kinase-like (PK-like)"/>
    <property type="match status" value="1"/>
</dbReference>
<dbReference type="Gene3D" id="1.10.510.10">
    <property type="entry name" value="Transferase(Phosphotransferase) domain 1"/>
    <property type="match status" value="1"/>
</dbReference>